<dbReference type="EMBL" id="JAKUDN010000002">
    <property type="protein sequence ID" value="MCP8352173.1"/>
    <property type="molecule type" value="Genomic_DNA"/>
</dbReference>
<sequence length="63" mass="7177">MKVYDLTIVLLFLGLFFATIEATAPIGGWFGFQALLVDRLYRFVDVMIHVMGFAALIKYLFAK</sequence>
<keyword evidence="3" id="KW-1185">Reference proteome</keyword>
<dbReference type="RefSeq" id="WP_258569281.1">
    <property type="nucleotide sequence ID" value="NZ_JAKUDN010000002.1"/>
</dbReference>
<organism evidence="2 3">
    <name type="scientific">Candidatus Synchoanobacter obligatus</name>
    <dbReference type="NCBI Taxonomy" id="2919597"/>
    <lineage>
        <taxon>Bacteria</taxon>
        <taxon>Pseudomonadati</taxon>
        <taxon>Pseudomonadota</taxon>
        <taxon>Gammaproteobacteria</taxon>
        <taxon>Candidatus Comchoanobacterales</taxon>
        <taxon>Candidatus Comchoanobacteraceae</taxon>
        <taxon>Candidatus Synchoanobacter</taxon>
    </lineage>
</organism>
<evidence type="ECO:0000313" key="2">
    <source>
        <dbReference type="EMBL" id="MCP8352173.1"/>
    </source>
</evidence>
<dbReference type="Proteomes" id="UP001320768">
    <property type="component" value="Unassembled WGS sequence"/>
</dbReference>
<feature type="transmembrane region" description="Helical" evidence="1">
    <location>
        <begin position="46"/>
        <end position="62"/>
    </location>
</feature>
<comment type="caution">
    <text evidence="2">The sequence shown here is derived from an EMBL/GenBank/DDBJ whole genome shotgun (WGS) entry which is preliminary data.</text>
</comment>
<gene>
    <name evidence="2" type="ORF">MKS91_02585</name>
</gene>
<evidence type="ECO:0000256" key="1">
    <source>
        <dbReference type="SAM" id="Phobius"/>
    </source>
</evidence>
<keyword evidence="1" id="KW-0812">Transmembrane</keyword>
<reference evidence="2 3" key="1">
    <citation type="journal article" date="2022" name="Nat. Microbiol.">
        <title>The microbiome of a bacterivorous marine choanoflagellate contains a resource-demanding obligate bacterial associate.</title>
        <authorList>
            <person name="Needham D.M."/>
            <person name="Poirier C."/>
            <person name="Bachy C."/>
            <person name="George E.E."/>
            <person name="Wilken S."/>
            <person name="Yung C.C.M."/>
            <person name="Limardo A.J."/>
            <person name="Morando M."/>
            <person name="Sudek L."/>
            <person name="Malmstrom R.R."/>
            <person name="Keeling P.J."/>
            <person name="Santoro A.E."/>
            <person name="Worden A.Z."/>
        </authorList>
    </citation>
    <scope>NUCLEOTIDE SEQUENCE [LARGE SCALE GENOMIC DNA]</scope>
    <source>
        <strain evidence="2 3">Comchoano-2</strain>
    </source>
</reference>
<protein>
    <submittedName>
        <fullName evidence="2">Uncharacterized protein</fullName>
    </submittedName>
</protein>
<keyword evidence="1" id="KW-0472">Membrane</keyword>
<keyword evidence="1" id="KW-1133">Transmembrane helix</keyword>
<proteinExistence type="predicted"/>
<accession>A0ABT1L5M5</accession>
<evidence type="ECO:0000313" key="3">
    <source>
        <dbReference type="Proteomes" id="UP001320768"/>
    </source>
</evidence>
<name>A0ABT1L5M5_9GAMM</name>